<dbReference type="Pfam" id="PF26639">
    <property type="entry name" value="Het-6_barrel"/>
    <property type="match status" value="1"/>
</dbReference>
<evidence type="ECO:0000259" key="1">
    <source>
        <dbReference type="Pfam" id="PF06985"/>
    </source>
</evidence>
<reference evidence="3" key="1">
    <citation type="journal article" date="2017" name="Genome Biol.">
        <title>Comparative genomics reveals high biological diversity and specific adaptations in the industrially and medically important fungal genus Aspergillus.</title>
        <authorList>
            <person name="de Vries R.P."/>
            <person name="Riley R."/>
            <person name="Wiebenga A."/>
            <person name="Aguilar-Osorio G."/>
            <person name="Amillis S."/>
            <person name="Uchima C.A."/>
            <person name="Anderluh G."/>
            <person name="Asadollahi M."/>
            <person name="Askin M."/>
            <person name="Barry K."/>
            <person name="Battaglia E."/>
            <person name="Bayram O."/>
            <person name="Benocci T."/>
            <person name="Braus-Stromeyer S.A."/>
            <person name="Caldana C."/>
            <person name="Canovas D."/>
            <person name="Cerqueira G.C."/>
            <person name="Chen F."/>
            <person name="Chen W."/>
            <person name="Choi C."/>
            <person name="Clum A."/>
            <person name="Dos Santos R.A."/>
            <person name="Damasio A.R."/>
            <person name="Diallinas G."/>
            <person name="Emri T."/>
            <person name="Fekete E."/>
            <person name="Flipphi M."/>
            <person name="Freyberg S."/>
            <person name="Gallo A."/>
            <person name="Gournas C."/>
            <person name="Habgood R."/>
            <person name="Hainaut M."/>
            <person name="Harispe M.L."/>
            <person name="Henrissat B."/>
            <person name="Hilden K.S."/>
            <person name="Hope R."/>
            <person name="Hossain A."/>
            <person name="Karabika E."/>
            <person name="Karaffa L."/>
            <person name="Karanyi Z."/>
            <person name="Krasevec N."/>
            <person name="Kuo A."/>
            <person name="Kusch H."/>
            <person name="LaButti K."/>
            <person name="Lagendijk E.L."/>
            <person name="Lapidus A."/>
            <person name="Levasseur A."/>
            <person name="Lindquist E."/>
            <person name="Lipzen A."/>
            <person name="Logrieco A.F."/>
            <person name="MacCabe A."/>
            <person name="Maekelae M.R."/>
            <person name="Malavazi I."/>
            <person name="Melin P."/>
            <person name="Meyer V."/>
            <person name="Mielnichuk N."/>
            <person name="Miskei M."/>
            <person name="Molnar A.P."/>
            <person name="Mule G."/>
            <person name="Ngan C.Y."/>
            <person name="Orejas M."/>
            <person name="Orosz E."/>
            <person name="Ouedraogo J.P."/>
            <person name="Overkamp K.M."/>
            <person name="Park H.-S."/>
            <person name="Perrone G."/>
            <person name="Piumi F."/>
            <person name="Punt P.J."/>
            <person name="Ram A.F."/>
            <person name="Ramon A."/>
            <person name="Rauscher S."/>
            <person name="Record E."/>
            <person name="Riano-Pachon D.M."/>
            <person name="Robert V."/>
            <person name="Roehrig J."/>
            <person name="Ruller R."/>
            <person name="Salamov A."/>
            <person name="Salih N.S."/>
            <person name="Samson R.A."/>
            <person name="Sandor E."/>
            <person name="Sanguinetti M."/>
            <person name="Schuetze T."/>
            <person name="Sepcic K."/>
            <person name="Shelest E."/>
            <person name="Sherlock G."/>
            <person name="Sophianopoulou V."/>
            <person name="Squina F.M."/>
            <person name="Sun H."/>
            <person name="Susca A."/>
            <person name="Todd R.B."/>
            <person name="Tsang A."/>
            <person name="Unkles S.E."/>
            <person name="van de Wiele N."/>
            <person name="van Rossen-Uffink D."/>
            <person name="Oliveira J.V."/>
            <person name="Vesth T.C."/>
            <person name="Visser J."/>
            <person name="Yu J.-H."/>
            <person name="Zhou M."/>
            <person name="Andersen M.R."/>
            <person name="Archer D.B."/>
            <person name="Baker S.E."/>
            <person name="Benoit I."/>
            <person name="Brakhage A.A."/>
            <person name="Braus G.H."/>
            <person name="Fischer R."/>
            <person name="Frisvad J.C."/>
            <person name="Goldman G.H."/>
            <person name="Houbraken J."/>
            <person name="Oakley B."/>
            <person name="Pocsi I."/>
            <person name="Scazzocchio C."/>
            <person name="Seiboth B."/>
            <person name="vanKuyk P.A."/>
            <person name="Wortman J."/>
            <person name="Dyer P.S."/>
            <person name="Grigoriev I.V."/>
        </authorList>
    </citation>
    <scope>NUCLEOTIDE SEQUENCE [LARGE SCALE GENOMIC DNA]</scope>
    <source>
        <strain evidence="3">DTO 134E9</strain>
    </source>
</reference>
<organism evidence="2 3">
    <name type="scientific">Aspergillus wentii DTO 134E9</name>
    <dbReference type="NCBI Taxonomy" id="1073089"/>
    <lineage>
        <taxon>Eukaryota</taxon>
        <taxon>Fungi</taxon>
        <taxon>Dikarya</taxon>
        <taxon>Ascomycota</taxon>
        <taxon>Pezizomycotina</taxon>
        <taxon>Eurotiomycetes</taxon>
        <taxon>Eurotiomycetidae</taxon>
        <taxon>Eurotiales</taxon>
        <taxon>Aspergillaceae</taxon>
        <taxon>Aspergillus</taxon>
        <taxon>Aspergillus subgen. Cremei</taxon>
    </lineage>
</organism>
<dbReference type="STRING" id="1073089.A0A1L9RZ12"/>
<dbReference type="RefSeq" id="XP_040693828.1">
    <property type="nucleotide sequence ID" value="XM_040832326.1"/>
</dbReference>
<dbReference type="Pfam" id="PF06985">
    <property type="entry name" value="HET"/>
    <property type="match status" value="1"/>
</dbReference>
<proteinExistence type="predicted"/>
<dbReference type="OrthoDB" id="4850726at2759"/>
<evidence type="ECO:0000313" key="2">
    <source>
        <dbReference type="EMBL" id="OJJ40152.1"/>
    </source>
</evidence>
<feature type="domain" description="Heterokaryon incompatibility" evidence="1">
    <location>
        <begin position="44"/>
        <end position="214"/>
    </location>
</feature>
<sequence>MDSYRYAPVAESEIRLVTITEAEQGKLEATIQHVDLDPEDPLKYTALSYCWGNPTSRIDVPCDGKLLSITASLHEALCEIIHFSPNKTLWIDQICINQEDNADKSAQVKKMNLIYDKAETVLAWLGPASKSTALGVNFVKKVGDIALTTATDMFRWDDYVDNEEHSATRLERKEEYTQEKSHELGIPFDDLASWDAFSEFFDKPWYQRMWIVQEIIQARKAIVVCGPHSVSWEHVSAAARWFCYKAEAIHDRNSRNVDGMCLITQMVSIPWRAKIGSEYRPELLGQKMRPTCRWGLRDLLEGLRPRLATDPRDKVYGVLGISVQDGSFGEEGLTVDYSLSVKEIFTQATREIIKSDPTNDLNVIWSARQRCDEPGWPSWVPDWRQSTGYGCAWGIGKPFNTAPRVNGEHRFIPTDDPFALAVQGTTLGRVTYRSQYSHFGELFEHSRLREVYQDCMDRLRTYPTGEEVRQAFGLTIVGGHLTEALVETGTSVETYAENYMDFFDVTQISQAIPAERATRETLLRAFGEGLGFDKGWILAVLDAYCERRFFLTDTGYMGLAHHEVLEGDLIAVIVGLKWPCVLRPKTDNHDDGFEFIGDAYTHGMMDGEGVQDIPKDESEEGRGRYVGQKFLLK</sequence>
<dbReference type="Proteomes" id="UP000184383">
    <property type="component" value="Unassembled WGS sequence"/>
</dbReference>
<evidence type="ECO:0000313" key="3">
    <source>
        <dbReference type="Proteomes" id="UP000184383"/>
    </source>
</evidence>
<accession>A0A1L9RZ12</accession>
<dbReference type="PANTHER" id="PTHR24148">
    <property type="entry name" value="ANKYRIN REPEAT DOMAIN-CONTAINING PROTEIN 39 HOMOLOG-RELATED"/>
    <property type="match status" value="1"/>
</dbReference>
<dbReference type="AlphaFoldDB" id="A0A1L9RZ12"/>
<keyword evidence="3" id="KW-1185">Reference proteome</keyword>
<protein>
    <recommendedName>
        <fullName evidence="1">Heterokaryon incompatibility domain-containing protein</fullName>
    </recommendedName>
</protein>
<dbReference type="InterPro" id="IPR052895">
    <property type="entry name" value="HetReg/Transcr_Mod"/>
</dbReference>
<dbReference type="EMBL" id="KV878209">
    <property type="protein sequence ID" value="OJJ40152.1"/>
    <property type="molecule type" value="Genomic_DNA"/>
</dbReference>
<dbReference type="InterPro" id="IPR010730">
    <property type="entry name" value="HET"/>
</dbReference>
<dbReference type="GeneID" id="63748174"/>
<dbReference type="VEuPathDB" id="FungiDB:ASPWEDRAFT_22358"/>
<gene>
    <name evidence="2" type="ORF">ASPWEDRAFT_22358</name>
</gene>
<dbReference type="PANTHER" id="PTHR24148:SF73">
    <property type="entry name" value="HET DOMAIN PROTEIN (AFU_ORTHOLOGUE AFUA_8G01020)"/>
    <property type="match status" value="1"/>
</dbReference>
<name>A0A1L9RZ12_ASPWE</name>